<dbReference type="InterPro" id="IPR011010">
    <property type="entry name" value="DNA_brk_join_enz"/>
</dbReference>
<dbReference type="AlphaFoldDB" id="A0A9P3ZKW6"/>
<dbReference type="InterPro" id="IPR025269">
    <property type="entry name" value="SAM-like_dom"/>
</dbReference>
<dbReference type="InterPro" id="IPR010998">
    <property type="entry name" value="Integrase_recombinase_N"/>
</dbReference>
<dbReference type="PANTHER" id="PTHR30349:SF64">
    <property type="entry name" value="PROPHAGE INTEGRASE INTD-RELATED"/>
    <property type="match status" value="1"/>
</dbReference>
<dbReference type="GO" id="GO:0006310">
    <property type="term" value="P:DNA recombination"/>
    <property type="evidence" value="ECO:0007669"/>
    <property type="project" value="UniProtKB-KW"/>
</dbReference>
<evidence type="ECO:0000259" key="6">
    <source>
        <dbReference type="PROSITE" id="PS51900"/>
    </source>
</evidence>
<dbReference type="PROSITE" id="PS51900">
    <property type="entry name" value="CB"/>
    <property type="match status" value="1"/>
</dbReference>
<sequence>MKTTSITARLNYRADSEGCHALIIQVIHRRRRSILTTPYRLRPEEFDAQRGRAVAVNRTKSRRTLIREANECVALCTEELRAVCARLAASGKPYTASDITGAYRSGNDNRYVEAFAKQLASDLEEAGRFGTARSYRSLASAWSKFAAQSRYRFSQLDEHTVFAFGEYLKRRGNRRNTVSFYLRTLHALYNRARRCGYAPTHRNPFREVSFKPARTPKLAVPRSLLRTLAGRDFGESELNEARDMFLFSFYARGMSFVDMCYLRKTKVWNEALHYERQKTHQVFSVALTPQLREIIFRYDDPGSPWVLPCMQRGMLSSANKQEDMNGDVPPASLYNFYCMALHYYLILLKEISRRLGCRNLTFNVARHTWATEARSMGVPTPHISEGLGHTSERTTRIYLASLDRQTVDEVNERVTKL</sequence>
<dbReference type="GO" id="GO:0015074">
    <property type="term" value="P:DNA integration"/>
    <property type="evidence" value="ECO:0007669"/>
    <property type="project" value="UniProtKB-KW"/>
</dbReference>
<dbReference type="Gene3D" id="1.10.443.10">
    <property type="entry name" value="Intergrase catalytic core"/>
    <property type="match status" value="1"/>
</dbReference>
<dbReference type="RefSeq" id="WP_055202657.1">
    <property type="nucleotide sequence ID" value="NZ_JADMQE010000003.1"/>
</dbReference>
<dbReference type="InterPro" id="IPR050090">
    <property type="entry name" value="Tyrosine_recombinase_XerCD"/>
</dbReference>
<dbReference type="Pfam" id="PF00589">
    <property type="entry name" value="Phage_integrase"/>
    <property type="match status" value="1"/>
</dbReference>
<feature type="domain" description="Core-binding (CB)" evidence="6">
    <location>
        <begin position="106"/>
        <end position="193"/>
    </location>
</feature>
<accession>A0A9P3ZKW6</accession>
<protein>
    <submittedName>
        <fullName evidence="7">Tyrosine-type recombinase/integrase</fullName>
    </submittedName>
</protein>
<keyword evidence="4" id="KW-0233">DNA recombination</keyword>
<dbReference type="InterPro" id="IPR013762">
    <property type="entry name" value="Integrase-like_cat_sf"/>
</dbReference>
<organism evidence="7 8">
    <name type="scientific">Alistipes onderdonkii</name>
    <dbReference type="NCBI Taxonomy" id="328813"/>
    <lineage>
        <taxon>Bacteria</taxon>
        <taxon>Pseudomonadati</taxon>
        <taxon>Bacteroidota</taxon>
        <taxon>Bacteroidia</taxon>
        <taxon>Bacteroidales</taxon>
        <taxon>Rikenellaceae</taxon>
        <taxon>Alistipes</taxon>
    </lineage>
</organism>
<evidence type="ECO:0000313" key="8">
    <source>
        <dbReference type="Proteomes" id="UP000323119"/>
    </source>
</evidence>
<evidence type="ECO:0000313" key="7">
    <source>
        <dbReference type="EMBL" id="KAA2564182.1"/>
    </source>
</evidence>
<dbReference type="SUPFAM" id="SSF56349">
    <property type="entry name" value="DNA breaking-rejoining enzymes"/>
    <property type="match status" value="1"/>
</dbReference>
<dbReference type="PANTHER" id="PTHR30349">
    <property type="entry name" value="PHAGE INTEGRASE-RELATED"/>
    <property type="match status" value="1"/>
</dbReference>
<evidence type="ECO:0000256" key="1">
    <source>
        <dbReference type="ARBA" id="ARBA00008857"/>
    </source>
</evidence>
<keyword evidence="3 5" id="KW-0238">DNA-binding</keyword>
<dbReference type="GO" id="GO:0003677">
    <property type="term" value="F:DNA binding"/>
    <property type="evidence" value="ECO:0007669"/>
    <property type="project" value="UniProtKB-UniRule"/>
</dbReference>
<dbReference type="EMBL" id="VVUY01000001">
    <property type="protein sequence ID" value="KAA2564182.1"/>
    <property type="molecule type" value="Genomic_DNA"/>
</dbReference>
<dbReference type="Pfam" id="PF13102">
    <property type="entry name" value="Phage_int_SAM_5"/>
    <property type="match status" value="1"/>
</dbReference>
<keyword evidence="2" id="KW-0229">DNA integration</keyword>
<reference evidence="7 8" key="1">
    <citation type="journal article" date="2019" name="Nat. Med.">
        <title>A library of human gut bacterial isolates paired with longitudinal multiomics data enables mechanistic microbiome research.</title>
        <authorList>
            <person name="Poyet M."/>
            <person name="Groussin M."/>
            <person name="Gibbons S.M."/>
            <person name="Avila-Pacheco J."/>
            <person name="Jiang X."/>
            <person name="Kearney S.M."/>
            <person name="Perrotta A.R."/>
            <person name="Berdy B."/>
            <person name="Zhao S."/>
            <person name="Lieberman T.D."/>
            <person name="Swanson P.K."/>
            <person name="Smith M."/>
            <person name="Roesemann S."/>
            <person name="Alexander J.E."/>
            <person name="Rich S.A."/>
            <person name="Livny J."/>
            <person name="Vlamakis H."/>
            <person name="Clish C."/>
            <person name="Bullock K."/>
            <person name="Deik A."/>
            <person name="Scott J."/>
            <person name="Pierce K.A."/>
            <person name="Xavier R.J."/>
            <person name="Alm E.J."/>
        </authorList>
    </citation>
    <scope>NUCLEOTIDE SEQUENCE [LARGE SCALE GENOMIC DNA]</scope>
    <source>
        <strain evidence="7 8">BIOML-A204</strain>
    </source>
</reference>
<comment type="similarity">
    <text evidence="1">Belongs to the 'phage' integrase family.</text>
</comment>
<dbReference type="Proteomes" id="UP000323119">
    <property type="component" value="Unassembled WGS sequence"/>
</dbReference>
<evidence type="ECO:0000256" key="2">
    <source>
        <dbReference type="ARBA" id="ARBA00022908"/>
    </source>
</evidence>
<dbReference type="InterPro" id="IPR044068">
    <property type="entry name" value="CB"/>
</dbReference>
<evidence type="ECO:0000256" key="4">
    <source>
        <dbReference type="ARBA" id="ARBA00023172"/>
    </source>
</evidence>
<evidence type="ECO:0000256" key="5">
    <source>
        <dbReference type="PROSITE-ProRule" id="PRU01248"/>
    </source>
</evidence>
<gene>
    <name evidence="7" type="ORF">F2S36_00055</name>
</gene>
<evidence type="ECO:0000256" key="3">
    <source>
        <dbReference type="ARBA" id="ARBA00023125"/>
    </source>
</evidence>
<comment type="caution">
    <text evidence="7">The sequence shown here is derived from an EMBL/GenBank/DDBJ whole genome shotgun (WGS) entry which is preliminary data.</text>
</comment>
<name>A0A9P3ZKW6_9BACT</name>
<dbReference type="Gene3D" id="1.10.150.130">
    <property type="match status" value="1"/>
</dbReference>
<dbReference type="InterPro" id="IPR002104">
    <property type="entry name" value="Integrase_catalytic"/>
</dbReference>
<proteinExistence type="inferred from homology"/>